<gene>
    <name evidence="2" type="ORF">ESZ48_07550</name>
</gene>
<keyword evidence="1" id="KW-0812">Transmembrane</keyword>
<reference evidence="2 3" key="1">
    <citation type="submission" date="2019-01" db="EMBL/GenBank/DDBJ databases">
        <title>Genome sequence of the Antarctic species Gelidibacter gilvus ACAM 158(T).</title>
        <authorList>
            <person name="Bowman J.P."/>
        </authorList>
    </citation>
    <scope>NUCLEOTIDE SEQUENCE [LARGE SCALE GENOMIC DNA]</scope>
    <source>
        <strain evidence="2 3">IC158</strain>
    </source>
</reference>
<comment type="caution">
    <text evidence="2">The sequence shown here is derived from an EMBL/GenBank/DDBJ whole genome shotgun (WGS) entry which is preliminary data.</text>
</comment>
<dbReference type="InterPro" id="IPR045584">
    <property type="entry name" value="Pilin-like"/>
</dbReference>
<name>A0A4Q0XGY5_9FLAO</name>
<protein>
    <submittedName>
        <fullName evidence="2">Uncharacterized protein</fullName>
    </submittedName>
</protein>
<organism evidence="2 3">
    <name type="scientific">Gelidibacter gilvus</name>
    <dbReference type="NCBI Taxonomy" id="59602"/>
    <lineage>
        <taxon>Bacteria</taxon>
        <taxon>Pseudomonadati</taxon>
        <taxon>Bacteroidota</taxon>
        <taxon>Flavobacteriia</taxon>
        <taxon>Flavobacteriales</taxon>
        <taxon>Flavobacteriaceae</taxon>
        <taxon>Gelidibacter</taxon>
    </lineage>
</organism>
<evidence type="ECO:0000256" key="1">
    <source>
        <dbReference type="SAM" id="Phobius"/>
    </source>
</evidence>
<keyword evidence="1" id="KW-0472">Membrane</keyword>
<proteinExistence type="predicted"/>
<feature type="transmembrane region" description="Helical" evidence="1">
    <location>
        <begin position="42"/>
        <end position="62"/>
    </location>
</feature>
<dbReference type="AlphaFoldDB" id="A0A4Q0XGY5"/>
<feature type="transmembrane region" description="Helical" evidence="1">
    <location>
        <begin position="6"/>
        <end position="22"/>
    </location>
</feature>
<dbReference type="Gene3D" id="3.30.700.10">
    <property type="entry name" value="Glycoprotein, Type 4 Pilin"/>
    <property type="match status" value="1"/>
</dbReference>
<keyword evidence="1" id="KW-1133">Transmembrane helix</keyword>
<dbReference type="SUPFAM" id="SSF54523">
    <property type="entry name" value="Pili subunits"/>
    <property type="match status" value="1"/>
</dbReference>
<keyword evidence="3" id="KW-1185">Reference proteome</keyword>
<sequence length="158" mass="18871">MESIAGLLAELLLIFEDFKFWLKRRRQRKYELKYRSPKKRWFYRFQKIAMVGIIVVLTFYLVRFSAFLFGNPEKQTLKRLTEVASLLKHEKSTSGYYPQDLEVIVRKNPLLKNVHKDYWGREIFYERHSSGESYILISLGADGQLNTLDDIVHEFQVD</sequence>
<dbReference type="EMBL" id="SDDZ01000003">
    <property type="protein sequence ID" value="RXJ50604.1"/>
    <property type="molecule type" value="Genomic_DNA"/>
</dbReference>
<evidence type="ECO:0000313" key="2">
    <source>
        <dbReference type="EMBL" id="RXJ50604.1"/>
    </source>
</evidence>
<dbReference type="RefSeq" id="WP_129016722.1">
    <property type="nucleotide sequence ID" value="NZ_SDDZ01000003.1"/>
</dbReference>
<dbReference type="Proteomes" id="UP000289792">
    <property type="component" value="Unassembled WGS sequence"/>
</dbReference>
<dbReference type="OrthoDB" id="1447786at2"/>
<accession>A0A4Q0XGY5</accession>
<evidence type="ECO:0000313" key="3">
    <source>
        <dbReference type="Proteomes" id="UP000289792"/>
    </source>
</evidence>